<reference evidence="12 13" key="1">
    <citation type="submission" date="2017-06" db="EMBL/GenBank/DDBJ databases">
        <title>Azoarcus sp. TSNA42 complete genome sequence.</title>
        <authorList>
            <person name="Woo J.-H."/>
            <person name="Kim H.-S."/>
        </authorList>
    </citation>
    <scope>NUCLEOTIDE SEQUENCE [LARGE SCALE GENOMIC DNA]</scope>
    <source>
        <strain evidence="12 13">TSNA42</strain>
    </source>
</reference>
<keyword evidence="7 12" id="KW-0436">Ligase</keyword>
<dbReference type="EMBL" id="CP022188">
    <property type="protein sequence ID" value="AWI79689.1"/>
    <property type="molecule type" value="Genomic_DNA"/>
</dbReference>
<dbReference type="InterPro" id="IPR036565">
    <property type="entry name" value="Mur-like_cat_sf"/>
</dbReference>
<evidence type="ECO:0000259" key="9">
    <source>
        <dbReference type="Pfam" id="PF01225"/>
    </source>
</evidence>
<dbReference type="SUPFAM" id="SSF53623">
    <property type="entry name" value="MurD-like peptide ligases, catalytic domain"/>
    <property type="match status" value="1"/>
</dbReference>
<dbReference type="NCBIfam" id="TIGR01085">
    <property type="entry name" value="murE"/>
    <property type="match status" value="1"/>
</dbReference>
<keyword evidence="7" id="KW-0547">Nucleotide-binding</keyword>
<evidence type="ECO:0000313" key="13">
    <source>
        <dbReference type="Proteomes" id="UP000244902"/>
    </source>
</evidence>
<keyword evidence="2 7" id="KW-0132">Cell division</keyword>
<dbReference type="Gene3D" id="3.90.190.20">
    <property type="entry name" value="Mur ligase, C-terminal domain"/>
    <property type="match status" value="1"/>
</dbReference>
<accession>A0A2U8H134</accession>
<dbReference type="OrthoDB" id="9800958at2"/>
<dbReference type="InterPro" id="IPR000713">
    <property type="entry name" value="Mur_ligase_N"/>
</dbReference>
<feature type="binding site" evidence="7">
    <location>
        <position position="464"/>
    </location>
    <ligand>
        <name>meso-2,6-diaminopimelate</name>
        <dbReference type="ChEBI" id="CHEBI:57791"/>
    </ligand>
</feature>
<dbReference type="RefSeq" id="WP_108972720.1">
    <property type="nucleotide sequence ID" value="NZ_CP022188.1"/>
</dbReference>
<dbReference type="Gene3D" id="3.40.1390.10">
    <property type="entry name" value="MurE/MurF, N-terminal domain"/>
    <property type="match status" value="1"/>
</dbReference>
<evidence type="ECO:0000256" key="5">
    <source>
        <dbReference type="ARBA" id="ARBA00023306"/>
    </source>
</evidence>
<dbReference type="Pfam" id="PF08245">
    <property type="entry name" value="Mur_ligase_M"/>
    <property type="match status" value="1"/>
</dbReference>
<dbReference type="GO" id="GO:0051301">
    <property type="term" value="P:cell division"/>
    <property type="evidence" value="ECO:0007669"/>
    <property type="project" value="UniProtKB-KW"/>
</dbReference>
<dbReference type="InterPro" id="IPR013221">
    <property type="entry name" value="Mur_ligase_cen"/>
</dbReference>
<evidence type="ECO:0000256" key="4">
    <source>
        <dbReference type="ARBA" id="ARBA00022984"/>
    </source>
</evidence>
<feature type="domain" description="Mur ligase central" evidence="11">
    <location>
        <begin position="107"/>
        <end position="316"/>
    </location>
</feature>
<dbReference type="HAMAP" id="MF_00208">
    <property type="entry name" value="MurE"/>
    <property type="match status" value="1"/>
</dbReference>
<dbReference type="PANTHER" id="PTHR23135:SF4">
    <property type="entry name" value="UDP-N-ACETYLMURAMOYL-L-ALANYL-D-GLUTAMATE--2,6-DIAMINOPIMELATE LIGASE MURE HOMOLOG, CHLOROPLASTIC"/>
    <property type="match status" value="1"/>
</dbReference>
<keyword evidence="6 7" id="KW-0961">Cell wall biogenesis/degradation</keyword>
<evidence type="ECO:0000256" key="1">
    <source>
        <dbReference type="ARBA" id="ARBA00005898"/>
    </source>
</evidence>
<feature type="domain" description="Mur ligase N-terminal catalytic" evidence="9">
    <location>
        <begin position="20"/>
        <end position="91"/>
    </location>
</feature>
<comment type="similarity">
    <text evidence="1 7">Belongs to the MurCDEF family. MurE subfamily.</text>
</comment>
<evidence type="ECO:0000256" key="8">
    <source>
        <dbReference type="RuleBase" id="RU004135"/>
    </source>
</evidence>
<gene>
    <name evidence="7" type="primary">murE</name>
    <name evidence="12" type="ORF">CEW87_10080</name>
</gene>
<comment type="function">
    <text evidence="7">Catalyzes the addition of meso-diaminopimelic acid to the nucleotide precursor UDP-N-acetylmuramoyl-L-alanyl-D-glutamate (UMAG) in the biosynthesis of bacterial cell-wall peptidoglycan.</text>
</comment>
<feature type="binding site" evidence="7">
    <location>
        <position position="186"/>
    </location>
    <ligand>
        <name>UDP-N-acetyl-alpha-D-muramoyl-L-alanyl-D-glutamate</name>
        <dbReference type="ChEBI" id="CHEBI:83900"/>
    </ligand>
</feature>
<feature type="binding site" evidence="7">
    <location>
        <begin position="415"/>
        <end position="418"/>
    </location>
    <ligand>
        <name>meso-2,6-diaminopimelate</name>
        <dbReference type="ChEBI" id="CHEBI:57791"/>
    </ligand>
</feature>
<evidence type="ECO:0000256" key="3">
    <source>
        <dbReference type="ARBA" id="ARBA00022960"/>
    </source>
</evidence>
<dbReference type="Pfam" id="PF02875">
    <property type="entry name" value="Mur_ligase_C"/>
    <property type="match status" value="1"/>
</dbReference>
<dbReference type="GO" id="GO:0000287">
    <property type="term" value="F:magnesium ion binding"/>
    <property type="evidence" value="ECO:0007669"/>
    <property type="project" value="UniProtKB-UniRule"/>
</dbReference>
<protein>
    <recommendedName>
        <fullName evidence="7">UDP-N-acetylmuramoyl-L-alanyl-D-glutamate--2,6-diaminopimelate ligase</fullName>
        <ecNumber evidence="7">6.3.2.13</ecNumber>
    </recommendedName>
    <alternativeName>
        <fullName evidence="7">Meso-A2pm-adding enzyme</fullName>
    </alternativeName>
    <alternativeName>
        <fullName evidence="7">Meso-diaminopimelate-adding enzyme</fullName>
    </alternativeName>
    <alternativeName>
        <fullName evidence="7">UDP-MurNAc-L-Ala-D-Glu:meso-diaminopimelate ligase</fullName>
    </alternativeName>
    <alternativeName>
        <fullName evidence="7">UDP-MurNAc-tripeptide synthetase</fullName>
    </alternativeName>
    <alternativeName>
        <fullName evidence="7">UDP-N-acetylmuramyl-tripeptide synthetase</fullName>
    </alternativeName>
</protein>
<keyword evidence="7" id="KW-0067">ATP-binding</keyword>
<dbReference type="EC" id="6.3.2.13" evidence="7"/>
<keyword evidence="4 7" id="KW-0573">Peptidoglycan synthesis</keyword>
<evidence type="ECO:0000256" key="6">
    <source>
        <dbReference type="ARBA" id="ARBA00023316"/>
    </source>
</evidence>
<feature type="binding site" evidence="7">
    <location>
        <position position="178"/>
    </location>
    <ligand>
        <name>UDP-N-acetyl-alpha-D-muramoyl-L-alanyl-D-glutamate</name>
        <dbReference type="ChEBI" id="CHEBI:83900"/>
    </ligand>
</feature>
<feature type="binding site" evidence="7">
    <location>
        <position position="150"/>
    </location>
    <ligand>
        <name>UDP-N-acetyl-alpha-D-muramoyl-L-alanyl-D-glutamate</name>
        <dbReference type="ChEBI" id="CHEBI:83900"/>
    </ligand>
</feature>
<dbReference type="InterPro" id="IPR035911">
    <property type="entry name" value="MurE/MurF_N"/>
</dbReference>
<keyword evidence="7" id="KW-0460">Magnesium</keyword>
<feature type="short sequence motif" description="Meso-diaminopimelate recognition motif" evidence="7">
    <location>
        <begin position="415"/>
        <end position="418"/>
    </location>
</feature>
<dbReference type="GO" id="GO:0008360">
    <property type="term" value="P:regulation of cell shape"/>
    <property type="evidence" value="ECO:0007669"/>
    <property type="project" value="UniProtKB-KW"/>
</dbReference>
<feature type="binding site" evidence="7">
    <location>
        <position position="26"/>
    </location>
    <ligand>
        <name>UDP-N-acetyl-alpha-D-muramoyl-L-alanyl-D-glutamate</name>
        <dbReference type="ChEBI" id="CHEBI:83900"/>
    </ligand>
</feature>
<dbReference type="SUPFAM" id="SSF53244">
    <property type="entry name" value="MurD-like peptide ligases, peptide-binding domain"/>
    <property type="match status" value="1"/>
</dbReference>
<comment type="caution">
    <text evidence="7">Lacks conserved residue(s) required for the propagation of feature annotation.</text>
</comment>
<keyword evidence="5 7" id="KW-0131">Cell cycle</keyword>
<feature type="modified residue" description="N6-carboxylysine" evidence="7">
    <location>
        <position position="218"/>
    </location>
</feature>
<dbReference type="InterPro" id="IPR004101">
    <property type="entry name" value="Mur_ligase_C"/>
</dbReference>
<name>A0A2U8H134_9RHOO</name>
<evidence type="ECO:0000313" key="12">
    <source>
        <dbReference type="EMBL" id="AWI79689.1"/>
    </source>
</evidence>
<feature type="binding site" evidence="7">
    <location>
        <begin position="109"/>
        <end position="115"/>
    </location>
    <ligand>
        <name>ATP</name>
        <dbReference type="ChEBI" id="CHEBI:30616"/>
    </ligand>
</feature>
<evidence type="ECO:0000259" key="10">
    <source>
        <dbReference type="Pfam" id="PF02875"/>
    </source>
</evidence>
<comment type="catalytic activity">
    <reaction evidence="7">
        <text>UDP-N-acetyl-alpha-D-muramoyl-L-alanyl-D-glutamate + meso-2,6-diaminopimelate + ATP = UDP-N-acetyl-alpha-D-muramoyl-L-alanyl-gamma-D-glutamyl-meso-2,6-diaminopimelate + ADP + phosphate + H(+)</text>
        <dbReference type="Rhea" id="RHEA:23676"/>
        <dbReference type="ChEBI" id="CHEBI:15378"/>
        <dbReference type="ChEBI" id="CHEBI:30616"/>
        <dbReference type="ChEBI" id="CHEBI:43474"/>
        <dbReference type="ChEBI" id="CHEBI:57791"/>
        <dbReference type="ChEBI" id="CHEBI:83900"/>
        <dbReference type="ChEBI" id="CHEBI:83905"/>
        <dbReference type="ChEBI" id="CHEBI:456216"/>
        <dbReference type="EC" id="6.3.2.13"/>
    </reaction>
</comment>
<comment type="PTM">
    <text evidence="7">Carboxylation is probably crucial for Mg(2+) binding and, consequently, for the gamma-phosphate positioning of ATP.</text>
</comment>
<sequence>MSEQAQTILEQLRKQGVTPTGITADSRRVGAGDVFAAWPGYATDGRRFIDSAVAAGAAAVLYEGSDGFQCATGARPLIAVNGLRELAGHLAHEIYERPSEKLWLAGVTGTNGKTTVSQWLARALDELGCRCGIVGTLGCGFVDQLSASANTTPDALDLHRLLAGFVSAGAGAAAMEVSSIGLDQGRANGACFDVAIFTNLSRDHLDYHRTMDAYAAAKARMFDLPGVGEAVINLDDAFGLMQARRLLDAGRRVLGYTRIASNADAVPGARVLVGDRLETTASGLRFTVLWEGRKFDLQVRMVAPFNVSNLLAVIGALIARGVALDEALHVAARLTPPEGRMQLVGGVAEPLVVIDYAHSPDALAKVLEALRGTVRTRGGRLICVFGCGGDRDPGKRPMMGEVVRELADRVVVTSDNPRSEDPQQIIDAIMEGAGAGAESIVDRALAIRTAVADAGADDVILLAGKGHEPYQEVHGTRLPFLDLEHARAALREWNGGSNT</sequence>
<dbReference type="SUPFAM" id="SSF63418">
    <property type="entry name" value="MurE/MurF N-terminal domain"/>
    <property type="match status" value="1"/>
</dbReference>
<dbReference type="Pfam" id="PF01225">
    <property type="entry name" value="Mur_ligase"/>
    <property type="match status" value="1"/>
</dbReference>
<comment type="subcellular location">
    <subcellularLocation>
        <location evidence="7 8">Cytoplasm</location>
    </subcellularLocation>
</comment>
<dbReference type="GO" id="GO:0071555">
    <property type="term" value="P:cell wall organization"/>
    <property type="evidence" value="ECO:0007669"/>
    <property type="project" value="UniProtKB-KW"/>
</dbReference>
<organism evidence="12 13">
    <name type="scientific">Parazoarcus communis</name>
    <dbReference type="NCBI Taxonomy" id="41977"/>
    <lineage>
        <taxon>Bacteria</taxon>
        <taxon>Pseudomonadati</taxon>
        <taxon>Pseudomonadota</taxon>
        <taxon>Betaproteobacteria</taxon>
        <taxon>Rhodocyclales</taxon>
        <taxon>Zoogloeaceae</taxon>
        <taxon>Parazoarcus</taxon>
    </lineage>
</organism>
<dbReference type="GO" id="GO:0008765">
    <property type="term" value="F:UDP-N-acetylmuramoylalanyl-D-glutamate-2,6-diaminopimelate ligase activity"/>
    <property type="evidence" value="ECO:0007669"/>
    <property type="project" value="UniProtKB-UniRule"/>
</dbReference>
<feature type="binding site" evidence="7">
    <location>
        <begin position="151"/>
        <end position="152"/>
    </location>
    <ligand>
        <name>UDP-N-acetyl-alpha-D-muramoyl-L-alanyl-D-glutamate</name>
        <dbReference type="ChEBI" id="CHEBI:83900"/>
    </ligand>
</feature>
<dbReference type="GO" id="GO:0005737">
    <property type="term" value="C:cytoplasm"/>
    <property type="evidence" value="ECO:0007669"/>
    <property type="project" value="UniProtKB-SubCell"/>
</dbReference>
<evidence type="ECO:0000256" key="2">
    <source>
        <dbReference type="ARBA" id="ARBA00022618"/>
    </source>
</evidence>
<feature type="binding site" evidence="7">
    <location>
        <position position="184"/>
    </location>
    <ligand>
        <name>UDP-N-acetyl-alpha-D-muramoyl-L-alanyl-D-glutamate</name>
        <dbReference type="ChEBI" id="CHEBI:83900"/>
    </ligand>
</feature>
<dbReference type="UniPathway" id="UPA00219"/>
<evidence type="ECO:0000256" key="7">
    <source>
        <dbReference type="HAMAP-Rule" id="MF_00208"/>
    </source>
</evidence>
<keyword evidence="3 7" id="KW-0133">Cell shape</keyword>
<dbReference type="GO" id="GO:0005524">
    <property type="term" value="F:ATP binding"/>
    <property type="evidence" value="ECO:0007669"/>
    <property type="project" value="UniProtKB-UniRule"/>
</dbReference>
<dbReference type="AlphaFoldDB" id="A0A2U8H134"/>
<dbReference type="Proteomes" id="UP000244902">
    <property type="component" value="Chromosome"/>
</dbReference>
<comment type="cofactor">
    <cofactor evidence="7">
        <name>Mg(2+)</name>
        <dbReference type="ChEBI" id="CHEBI:18420"/>
    </cofactor>
</comment>
<dbReference type="NCBIfam" id="NF001126">
    <property type="entry name" value="PRK00139.1-4"/>
    <property type="match status" value="1"/>
</dbReference>
<dbReference type="PANTHER" id="PTHR23135">
    <property type="entry name" value="MUR LIGASE FAMILY MEMBER"/>
    <property type="match status" value="1"/>
</dbReference>
<dbReference type="InterPro" id="IPR036615">
    <property type="entry name" value="Mur_ligase_C_dom_sf"/>
</dbReference>
<feature type="binding site" evidence="7">
    <location>
        <position position="468"/>
    </location>
    <ligand>
        <name>meso-2,6-diaminopimelate</name>
        <dbReference type="ChEBI" id="CHEBI:57791"/>
    </ligand>
</feature>
<dbReference type="GO" id="GO:0009252">
    <property type="term" value="P:peptidoglycan biosynthetic process"/>
    <property type="evidence" value="ECO:0007669"/>
    <property type="project" value="UniProtKB-UniRule"/>
</dbReference>
<dbReference type="InterPro" id="IPR005761">
    <property type="entry name" value="UDP-N-AcMur-Glu-dNH2Pim_ligase"/>
</dbReference>
<dbReference type="Gene3D" id="3.40.1190.10">
    <property type="entry name" value="Mur-like, catalytic domain"/>
    <property type="match status" value="1"/>
</dbReference>
<feature type="binding site" evidence="7">
    <location>
        <position position="391"/>
    </location>
    <ligand>
        <name>meso-2,6-diaminopimelate</name>
        <dbReference type="ChEBI" id="CHEBI:57791"/>
    </ligand>
</feature>
<proteinExistence type="inferred from homology"/>
<evidence type="ECO:0000259" key="11">
    <source>
        <dbReference type="Pfam" id="PF08245"/>
    </source>
</evidence>
<feature type="domain" description="Mur ligase C-terminal" evidence="10">
    <location>
        <begin position="339"/>
        <end position="466"/>
    </location>
</feature>
<comment type="pathway">
    <text evidence="7 8">Cell wall biogenesis; peptidoglycan biosynthesis.</text>
</comment>
<keyword evidence="7" id="KW-0963">Cytoplasm</keyword>